<dbReference type="InterPro" id="IPR006162">
    <property type="entry name" value="Ppantetheine_attach_site"/>
</dbReference>
<organism evidence="4 5">
    <name type="scientific">Luteolibacter algae</name>
    <dbReference type="NCBI Taxonomy" id="454151"/>
    <lineage>
        <taxon>Bacteria</taxon>
        <taxon>Pseudomonadati</taxon>
        <taxon>Verrucomicrobiota</taxon>
        <taxon>Verrucomicrobiia</taxon>
        <taxon>Verrucomicrobiales</taxon>
        <taxon>Verrucomicrobiaceae</taxon>
        <taxon>Luteolibacter</taxon>
    </lineage>
</organism>
<dbReference type="Gene3D" id="1.10.1200.10">
    <property type="entry name" value="ACP-like"/>
    <property type="match status" value="1"/>
</dbReference>
<feature type="domain" description="Carrier" evidence="3">
    <location>
        <begin position="5"/>
        <end position="88"/>
    </location>
</feature>
<reference evidence="5" key="1">
    <citation type="journal article" date="2019" name="Int. J. Syst. Evol. Microbiol.">
        <title>The Global Catalogue of Microorganisms (GCM) 10K type strain sequencing project: providing services to taxonomists for standard genome sequencing and annotation.</title>
        <authorList>
            <consortium name="The Broad Institute Genomics Platform"/>
            <consortium name="The Broad Institute Genome Sequencing Center for Infectious Disease"/>
            <person name="Wu L."/>
            <person name="Ma J."/>
        </authorList>
    </citation>
    <scope>NUCLEOTIDE SEQUENCE [LARGE SCALE GENOMIC DNA]</scope>
    <source>
        <strain evidence="5">CGMCC 4.7106</strain>
    </source>
</reference>
<dbReference type="Pfam" id="PF00550">
    <property type="entry name" value="PP-binding"/>
    <property type="match status" value="1"/>
</dbReference>
<dbReference type="PROSITE" id="PS00012">
    <property type="entry name" value="PHOSPHOPANTETHEINE"/>
    <property type="match status" value="1"/>
</dbReference>
<dbReference type="InterPro" id="IPR036736">
    <property type="entry name" value="ACP-like_sf"/>
</dbReference>
<evidence type="ECO:0000256" key="1">
    <source>
        <dbReference type="ARBA" id="ARBA00022450"/>
    </source>
</evidence>
<evidence type="ECO:0000256" key="2">
    <source>
        <dbReference type="ARBA" id="ARBA00022553"/>
    </source>
</evidence>
<evidence type="ECO:0000313" key="4">
    <source>
        <dbReference type="EMBL" id="MFD2256830.1"/>
    </source>
</evidence>
<dbReference type="InterPro" id="IPR009081">
    <property type="entry name" value="PP-bd_ACP"/>
</dbReference>
<dbReference type="Proteomes" id="UP001597375">
    <property type="component" value="Unassembled WGS sequence"/>
</dbReference>
<comment type="caution">
    <text evidence="4">The sequence shown here is derived from an EMBL/GenBank/DDBJ whole genome shotgun (WGS) entry which is preliminary data.</text>
</comment>
<dbReference type="EMBL" id="JBHUIT010000016">
    <property type="protein sequence ID" value="MFD2256830.1"/>
    <property type="molecule type" value="Genomic_DNA"/>
</dbReference>
<keyword evidence="1" id="KW-0596">Phosphopantetheine</keyword>
<accession>A0ABW5D8C1</accession>
<name>A0ABW5D8C1_9BACT</name>
<evidence type="ECO:0000259" key="3">
    <source>
        <dbReference type="PROSITE" id="PS50075"/>
    </source>
</evidence>
<gene>
    <name evidence="4" type="ORF">ACFSSA_09095</name>
</gene>
<dbReference type="RefSeq" id="WP_386820117.1">
    <property type="nucleotide sequence ID" value="NZ_JBHUIT010000016.1"/>
</dbReference>
<proteinExistence type="predicted"/>
<keyword evidence="5" id="KW-1185">Reference proteome</keyword>
<keyword evidence="2" id="KW-0597">Phosphoprotein</keyword>
<dbReference type="PROSITE" id="PS50075">
    <property type="entry name" value="CARRIER"/>
    <property type="match status" value="1"/>
</dbReference>
<dbReference type="SUPFAM" id="SSF47336">
    <property type="entry name" value="ACP-like"/>
    <property type="match status" value="1"/>
</dbReference>
<evidence type="ECO:0000313" key="5">
    <source>
        <dbReference type="Proteomes" id="UP001597375"/>
    </source>
</evidence>
<sequence>MSEPSDLHEEIKEILVDELMLDVEMDEIGDETPLMGPDSLGLDSVDALQLVVAIEKRFGLKISDPEAAKGILRSVKTIADAVREFKGA</sequence>
<protein>
    <submittedName>
        <fullName evidence="4">Acyl carrier protein</fullName>
    </submittedName>
</protein>